<evidence type="ECO:0000313" key="3">
    <source>
        <dbReference type="Proteomes" id="UP000277582"/>
    </source>
</evidence>
<accession>A0A429GR10</accession>
<dbReference type="RefSeq" id="WP_125670784.1">
    <property type="nucleotide sequence ID" value="NZ_RCOS01000062.1"/>
</dbReference>
<keyword evidence="3" id="KW-1185">Reference proteome</keyword>
<name>A0A429GR10_9CREN</name>
<feature type="transmembrane region" description="Helical" evidence="1">
    <location>
        <begin position="288"/>
        <end position="310"/>
    </location>
</feature>
<evidence type="ECO:0000256" key="1">
    <source>
        <dbReference type="SAM" id="Phobius"/>
    </source>
</evidence>
<feature type="transmembrane region" description="Helical" evidence="1">
    <location>
        <begin position="212"/>
        <end position="231"/>
    </location>
</feature>
<dbReference type="EMBL" id="RCOS01000062">
    <property type="protein sequence ID" value="RSN76161.1"/>
    <property type="molecule type" value="Genomic_DNA"/>
</dbReference>
<feature type="transmembrane region" description="Helical" evidence="1">
    <location>
        <begin position="261"/>
        <end position="282"/>
    </location>
</feature>
<organism evidence="2 3">
    <name type="scientific">Candidatus Methanodesulfokora washburnensis</name>
    <dbReference type="NCBI Taxonomy" id="2478471"/>
    <lineage>
        <taxon>Archaea</taxon>
        <taxon>Thermoproteota</taxon>
        <taxon>Candidatus Korarchaeia</taxon>
        <taxon>Candidatus Korarchaeia incertae sedis</taxon>
        <taxon>Candidatus Methanodesulfokora</taxon>
    </lineage>
</organism>
<dbReference type="InterPro" id="IPR002760">
    <property type="entry name" value="O_anti_polymase"/>
</dbReference>
<evidence type="ECO:0000313" key="2">
    <source>
        <dbReference type="EMBL" id="RSN76161.1"/>
    </source>
</evidence>
<dbReference type="AlphaFoldDB" id="A0A429GR10"/>
<dbReference type="Proteomes" id="UP000277582">
    <property type="component" value="Unassembled WGS sequence"/>
</dbReference>
<feature type="transmembrane region" description="Helical" evidence="1">
    <location>
        <begin position="142"/>
        <end position="162"/>
    </location>
</feature>
<protein>
    <recommendedName>
        <fullName evidence="4">Oligosaccharide repeat unit polymerase</fullName>
    </recommendedName>
</protein>
<evidence type="ECO:0008006" key="4">
    <source>
        <dbReference type="Google" id="ProtNLM"/>
    </source>
</evidence>
<feature type="transmembrane region" description="Helical" evidence="1">
    <location>
        <begin position="322"/>
        <end position="348"/>
    </location>
</feature>
<feature type="transmembrane region" description="Helical" evidence="1">
    <location>
        <begin position="71"/>
        <end position="94"/>
    </location>
</feature>
<feature type="transmembrane region" description="Helical" evidence="1">
    <location>
        <begin position="6"/>
        <end position="24"/>
    </location>
</feature>
<keyword evidence="1" id="KW-0812">Transmembrane</keyword>
<sequence length="440" mass="49673">MKSIVLLILSGIYWIFVKLGEYLFKFLSSFHRESKEITQVFERLSKISDNLMPAYEGSILLKPFRPFVRRYGLLSHYLLVPLLTAAYIVLALMSSVPFPFLYSLVEGIILWIIAVMIYCFSSMIAEDLSKRLDPRKVNDLEIAYFSLPLLLAGIIILIYNYMNIGSLPVLSPELRSHNVVWMIGYDLYLIGISLFTSSLVSLYLSGRVSKSFLYEYSAIAILLTVIVTFPSGFRLDVFTALVPIITVLWFRRIVKARHIILYLLLPLFLIFVGQKYILMLRAGAQTDIWYILVSRAGFTLYSLSLIIRSFGPWGISYGEILFLNPILTILGIPRLLIGPFLGSVIVGIPSSYTSTFIGPIWVDFGIIGLILLPLIFGSITGAYYSLAVRGSSVSLALYSILLSCMLVWIESGPVHPYLYIPFFLTVLLIPLISRRRSVGD</sequence>
<feature type="transmembrane region" description="Helical" evidence="1">
    <location>
        <begin position="415"/>
        <end position="433"/>
    </location>
</feature>
<feature type="transmembrane region" description="Helical" evidence="1">
    <location>
        <begin position="391"/>
        <end position="409"/>
    </location>
</feature>
<comment type="caution">
    <text evidence="2">The sequence shown here is derived from an EMBL/GenBank/DDBJ whole genome shotgun (WGS) entry which is preliminary data.</text>
</comment>
<keyword evidence="1" id="KW-1133">Transmembrane helix</keyword>
<feature type="transmembrane region" description="Helical" evidence="1">
    <location>
        <begin position="100"/>
        <end position="121"/>
    </location>
</feature>
<proteinExistence type="predicted"/>
<feature type="transmembrane region" description="Helical" evidence="1">
    <location>
        <begin position="360"/>
        <end position="384"/>
    </location>
</feature>
<feature type="transmembrane region" description="Helical" evidence="1">
    <location>
        <begin position="237"/>
        <end position="254"/>
    </location>
</feature>
<gene>
    <name evidence="2" type="ORF">D6D85_04195</name>
</gene>
<reference evidence="2 3" key="1">
    <citation type="submission" date="2018-10" db="EMBL/GenBank/DDBJ databases">
        <title>Co-occurring genomic capacity for anaerobic methane metabolism and dissimilatory sulfite reduction discovered in the Korarchaeota.</title>
        <authorList>
            <person name="Mckay L.J."/>
            <person name="Dlakic M."/>
            <person name="Fields M.W."/>
            <person name="Delmont T.O."/>
            <person name="Eren A.M."/>
            <person name="Jay Z.J."/>
            <person name="Klingelsmith K.B."/>
            <person name="Rusch D.B."/>
            <person name="Inskeep W.P."/>
        </authorList>
    </citation>
    <scope>NUCLEOTIDE SEQUENCE [LARGE SCALE GENOMIC DNA]</scope>
    <source>
        <strain evidence="2 3">MDKW</strain>
    </source>
</reference>
<keyword evidence="1" id="KW-0472">Membrane</keyword>
<feature type="transmembrane region" description="Helical" evidence="1">
    <location>
        <begin position="182"/>
        <end position="205"/>
    </location>
</feature>
<dbReference type="Pfam" id="PF01901">
    <property type="entry name" value="O_anti_polymase"/>
    <property type="match status" value="1"/>
</dbReference>